<feature type="domain" description="Rhamnogalacturonase A/B/Epimerase-like pectate lyase" evidence="1">
    <location>
        <begin position="190"/>
        <end position="237"/>
    </location>
</feature>
<dbReference type="RefSeq" id="WP_218284492.1">
    <property type="nucleotide sequence ID" value="NZ_CP076448.1"/>
</dbReference>
<dbReference type="InterPro" id="IPR024535">
    <property type="entry name" value="RHGA/B-epi-like_pectate_lyase"/>
</dbReference>
<organism evidence="2 3">
    <name type="scientific">Elioraea tepida</name>
    <dbReference type="NCBI Taxonomy" id="2843330"/>
    <lineage>
        <taxon>Bacteria</taxon>
        <taxon>Pseudomonadati</taxon>
        <taxon>Pseudomonadota</taxon>
        <taxon>Alphaproteobacteria</taxon>
        <taxon>Acetobacterales</taxon>
        <taxon>Elioraeaceae</taxon>
        <taxon>Elioraea</taxon>
    </lineage>
</organism>
<dbReference type="KEGG" id="elio:KO353_09855"/>
<dbReference type="GO" id="GO:0016787">
    <property type="term" value="F:hydrolase activity"/>
    <property type="evidence" value="ECO:0007669"/>
    <property type="project" value="UniProtKB-KW"/>
</dbReference>
<evidence type="ECO:0000259" key="1">
    <source>
        <dbReference type="Pfam" id="PF12708"/>
    </source>
</evidence>
<reference evidence="2" key="1">
    <citation type="submission" date="2021-06" db="EMBL/GenBank/DDBJ databases">
        <title>Elioraea tepida, sp. nov., a moderately thermophilic aerobic anoxygenic phototrophic bacterium isolated from an alkaline siliceous hot spring mat community in Yellowstone National Park, WY, USA.</title>
        <authorList>
            <person name="Saini M.K."/>
            <person name="Yoshida S."/>
            <person name="Sebastian A."/>
            <person name="Hirose S."/>
            <person name="Hara E."/>
            <person name="Tamaki H."/>
            <person name="Soulier N.T."/>
            <person name="Albert I."/>
            <person name="Hanada S."/>
            <person name="Bryant D.A."/>
            <person name="Tank M."/>
        </authorList>
    </citation>
    <scope>NUCLEOTIDE SEQUENCE</scope>
    <source>
        <strain evidence="2">MS-P2</strain>
    </source>
</reference>
<gene>
    <name evidence="2" type="ORF">KO353_09855</name>
</gene>
<keyword evidence="3" id="KW-1185">Reference proteome</keyword>
<dbReference type="AlphaFoldDB" id="A0A975YIP3"/>
<dbReference type="EMBL" id="CP076448">
    <property type="protein sequence ID" value="QXM23618.1"/>
    <property type="molecule type" value="Genomic_DNA"/>
</dbReference>
<keyword evidence="2" id="KW-0378">Hydrolase</keyword>
<dbReference type="Pfam" id="PF12708">
    <property type="entry name" value="Pect-lyase_RHGA_epim"/>
    <property type="match status" value="1"/>
</dbReference>
<name>A0A975YIP3_9PROT</name>
<evidence type="ECO:0000313" key="3">
    <source>
        <dbReference type="Proteomes" id="UP000694001"/>
    </source>
</evidence>
<accession>A0A975YIP3</accession>
<evidence type="ECO:0000313" key="2">
    <source>
        <dbReference type="EMBL" id="QXM23618.1"/>
    </source>
</evidence>
<protein>
    <submittedName>
        <fullName evidence="2">Hydrolase</fullName>
    </submittedName>
</protein>
<dbReference type="Proteomes" id="UP000694001">
    <property type="component" value="Chromosome"/>
</dbReference>
<sequence length="762" mass="77657">MGDHITIGAASPRIQYLASGTDTVFTYPFPIFRPSDIAVYLGEERLYEGFSVTGAGRSGGGTVVFDMPPPAGTVVTLRRLLTLGRVTDFQENGELRAAVLNDELDVQAAALQQVAEEAARALRFAPFDTAPEPVLPSRAARANRLIGFDSAGVLSLYPATGGGEVSGTFLQAGAGAVPRPVTEKLAETLSVRDFGAAGDGLTDDRAALEAAFAAAATGGRIVLIPEGDFLVSGPVALPAAAAGLVMRGRILYAGSSPAAVLTLGSGGPGAVQGRLWQGIRVVRTVPSDWSSEDDIGVLLRTPSDCSIEIAEASGFTIGVQVLAESAAATGTTLTLGRIANNRIGLDLRSGDSAGALSTLRVVGGRFVVAASVNPSLERFGVRVSAPPGANRAPSGLVFDSPFFALGAGSAAGIPFLVETDGRSLVARDIRLSGPGSIVARHTGSAEDHLYDVAAATVPGPLAVEYGVGAGRAGAAVVSRQAAIPSLALSRPVATIANLRASAFRWSATQTGFDQLACIDGTAAAPATLAAAARPGLDGYTLGPRGVTLGPGRGLGFVVRTGACRNFALALDGDPVRLVVFCFDASGALLTDAAGVLVRLSTGAITYDAARGWWVSAAELNEATGTALPAIWLSPLVATALIGVVRGAANAELRGLRLTADPRHAPSLLFGLPGLPHGKRELVAETSWDPPALVPNASAVQTVTVPGAAIGDHVTVGFGVASADVLFFGTVFAADTVAVMAWNRSAFTIDLPSGTLRLRVIKT</sequence>
<proteinExistence type="predicted"/>